<reference evidence="3" key="1">
    <citation type="submission" date="2022-10" db="EMBL/GenBank/DDBJ databases">
        <title>Roseovarius pelagicus sp. nov., isolated from Arctic seawater.</title>
        <authorList>
            <person name="Hong Y.W."/>
            <person name="Hwang C.Y."/>
        </authorList>
    </citation>
    <scope>NUCLEOTIDE SEQUENCE</scope>
    <source>
        <strain evidence="3">HL-MP18</strain>
    </source>
</reference>
<organism evidence="3 4">
    <name type="scientific">Roseovarius pelagicus</name>
    <dbReference type="NCBI Taxonomy" id="2980108"/>
    <lineage>
        <taxon>Bacteria</taxon>
        <taxon>Pseudomonadati</taxon>
        <taxon>Pseudomonadota</taxon>
        <taxon>Alphaproteobacteria</taxon>
        <taxon>Rhodobacterales</taxon>
        <taxon>Roseobacteraceae</taxon>
        <taxon>Roseovarius</taxon>
    </lineage>
</organism>
<evidence type="ECO:0000313" key="4">
    <source>
        <dbReference type="Proteomes" id="UP001064087"/>
    </source>
</evidence>
<sequence>MSNTDSFIDEVTEEVRRDRLFGLMRRYGWIAVLAILVLVGGATYNEWQKARARAQAEALGDSVLAALTTEEPAKRVAALDAISAPDAASQSVVDLLAASEEVSEAPENAARRLLAIADRNDVEQVYRQIATLKAVMIPASGLDVETRRARLDGLALGSGLVRLLAEEQLAYLDVETGDRDAAIERLQRLTADAGATPGLRRRVSQVIVALGGVLDTQTEGGTAATE</sequence>
<keyword evidence="1" id="KW-0812">Transmembrane</keyword>
<dbReference type="RefSeq" id="WP_263047832.1">
    <property type="nucleotide sequence ID" value="NZ_CP106738.1"/>
</dbReference>
<protein>
    <recommendedName>
        <fullName evidence="2">Ancillary SecYEG translocon subunit/Cell division coordinator CpoB TPR domain-containing protein</fullName>
    </recommendedName>
</protein>
<keyword evidence="4" id="KW-1185">Reference proteome</keyword>
<keyword evidence="1" id="KW-1133">Transmembrane helix</keyword>
<evidence type="ECO:0000259" key="2">
    <source>
        <dbReference type="Pfam" id="PF09976"/>
    </source>
</evidence>
<name>A0ABY6DC41_9RHOB</name>
<evidence type="ECO:0000256" key="1">
    <source>
        <dbReference type="SAM" id="Phobius"/>
    </source>
</evidence>
<dbReference type="InterPro" id="IPR018704">
    <property type="entry name" value="SecYEG/CpoB_TPR"/>
</dbReference>
<evidence type="ECO:0000313" key="3">
    <source>
        <dbReference type="EMBL" id="UXX83130.1"/>
    </source>
</evidence>
<keyword evidence="1" id="KW-0472">Membrane</keyword>
<dbReference type="Proteomes" id="UP001064087">
    <property type="component" value="Chromosome"/>
</dbReference>
<dbReference type="EMBL" id="CP106738">
    <property type="protein sequence ID" value="UXX83130.1"/>
    <property type="molecule type" value="Genomic_DNA"/>
</dbReference>
<gene>
    <name evidence="3" type="ORF">N7U68_18960</name>
</gene>
<accession>A0ABY6DC41</accession>
<dbReference type="Pfam" id="PF09976">
    <property type="entry name" value="TPR_21"/>
    <property type="match status" value="1"/>
</dbReference>
<proteinExistence type="predicted"/>
<feature type="domain" description="Ancillary SecYEG translocon subunit/Cell division coordinator CpoB TPR" evidence="2">
    <location>
        <begin position="29"/>
        <end position="135"/>
    </location>
</feature>
<feature type="transmembrane region" description="Helical" evidence="1">
    <location>
        <begin position="27"/>
        <end position="44"/>
    </location>
</feature>